<name>A0A2I0II48_PUNGR</name>
<comment type="caution">
    <text evidence="2">The sequence shown here is derived from an EMBL/GenBank/DDBJ whole genome shotgun (WGS) entry which is preliminary data.</text>
</comment>
<protein>
    <submittedName>
        <fullName evidence="2">Uncharacterized protein</fullName>
    </submittedName>
</protein>
<reference evidence="2 3" key="1">
    <citation type="submission" date="2017-11" db="EMBL/GenBank/DDBJ databases">
        <title>De-novo sequencing of pomegranate (Punica granatum L.) genome.</title>
        <authorList>
            <person name="Akparov Z."/>
            <person name="Amiraslanov A."/>
            <person name="Hajiyeva S."/>
            <person name="Abbasov M."/>
            <person name="Kaur K."/>
            <person name="Hamwieh A."/>
            <person name="Solovyev V."/>
            <person name="Salamov A."/>
            <person name="Braich B."/>
            <person name="Kosarev P."/>
            <person name="Mahmoud A."/>
            <person name="Hajiyev E."/>
            <person name="Babayeva S."/>
            <person name="Izzatullayeva V."/>
            <person name="Mammadov A."/>
            <person name="Mammadov A."/>
            <person name="Sharifova S."/>
            <person name="Ojaghi J."/>
            <person name="Eynullazada K."/>
            <person name="Bayramov B."/>
            <person name="Abdulazimova A."/>
            <person name="Shahmuradov I."/>
        </authorList>
    </citation>
    <scope>NUCLEOTIDE SEQUENCE [LARGE SCALE GENOMIC DNA]</scope>
    <source>
        <strain evidence="3">cv. AG2017</strain>
        <tissue evidence="2">Leaf</tissue>
    </source>
</reference>
<sequence>MGHIHCRWVIQKTGDYVKITENVLGRRFGRRRRRRRRRFGRRFSPLDSAMKSGMGTEDGSGHRRHSAVADLDLTGA</sequence>
<evidence type="ECO:0000313" key="2">
    <source>
        <dbReference type="EMBL" id="PKI43687.1"/>
    </source>
</evidence>
<proteinExistence type="predicted"/>
<evidence type="ECO:0000256" key="1">
    <source>
        <dbReference type="SAM" id="MobiDB-lite"/>
    </source>
</evidence>
<dbReference type="Proteomes" id="UP000233551">
    <property type="component" value="Unassembled WGS sequence"/>
</dbReference>
<gene>
    <name evidence="2" type="ORF">CRG98_035922</name>
</gene>
<accession>A0A2I0II48</accession>
<feature type="compositionally biased region" description="Basic residues" evidence="1">
    <location>
        <begin position="31"/>
        <end position="41"/>
    </location>
</feature>
<dbReference type="AlphaFoldDB" id="A0A2I0II48"/>
<organism evidence="2 3">
    <name type="scientific">Punica granatum</name>
    <name type="common">Pomegranate</name>
    <dbReference type="NCBI Taxonomy" id="22663"/>
    <lineage>
        <taxon>Eukaryota</taxon>
        <taxon>Viridiplantae</taxon>
        <taxon>Streptophyta</taxon>
        <taxon>Embryophyta</taxon>
        <taxon>Tracheophyta</taxon>
        <taxon>Spermatophyta</taxon>
        <taxon>Magnoliopsida</taxon>
        <taxon>eudicotyledons</taxon>
        <taxon>Gunneridae</taxon>
        <taxon>Pentapetalae</taxon>
        <taxon>rosids</taxon>
        <taxon>malvids</taxon>
        <taxon>Myrtales</taxon>
        <taxon>Lythraceae</taxon>
        <taxon>Punica</taxon>
    </lineage>
</organism>
<dbReference type="EMBL" id="PGOL01003001">
    <property type="protein sequence ID" value="PKI43687.1"/>
    <property type="molecule type" value="Genomic_DNA"/>
</dbReference>
<keyword evidence="3" id="KW-1185">Reference proteome</keyword>
<evidence type="ECO:0000313" key="3">
    <source>
        <dbReference type="Proteomes" id="UP000233551"/>
    </source>
</evidence>
<feature type="region of interest" description="Disordered" evidence="1">
    <location>
        <begin position="31"/>
        <end position="76"/>
    </location>
</feature>